<dbReference type="PROSITE" id="PS50082">
    <property type="entry name" value="WD_REPEATS_2"/>
    <property type="match status" value="1"/>
</dbReference>
<dbReference type="RefSeq" id="XP_002111723.1">
    <property type="nucleotide sequence ID" value="XM_002111687.1"/>
</dbReference>
<reference evidence="4 5" key="1">
    <citation type="journal article" date="2008" name="Nature">
        <title>The Trichoplax genome and the nature of placozoans.</title>
        <authorList>
            <person name="Srivastava M."/>
            <person name="Begovic E."/>
            <person name="Chapman J."/>
            <person name="Putnam N.H."/>
            <person name="Hellsten U."/>
            <person name="Kawashima T."/>
            <person name="Kuo A."/>
            <person name="Mitros T."/>
            <person name="Salamov A."/>
            <person name="Carpenter M.L."/>
            <person name="Signorovitch A.Y."/>
            <person name="Moreno M.A."/>
            <person name="Kamm K."/>
            <person name="Grimwood J."/>
            <person name="Schmutz J."/>
            <person name="Shapiro H."/>
            <person name="Grigoriev I.V."/>
            <person name="Buss L.W."/>
            <person name="Schierwater B."/>
            <person name="Dellaporta S.L."/>
            <person name="Rokhsar D.S."/>
        </authorList>
    </citation>
    <scope>NUCLEOTIDE SEQUENCE [LARGE SCALE GENOMIC DNA]</scope>
    <source>
        <strain evidence="4 5">Grell-BS-1999</strain>
    </source>
</reference>
<evidence type="ECO:0000256" key="1">
    <source>
        <dbReference type="ARBA" id="ARBA00022574"/>
    </source>
</evidence>
<keyword evidence="1 3" id="KW-0853">WD repeat</keyword>
<sequence>MNRSSKWTAARNLISRQFGNQNNYNFQCLAYSGLQFIQRLQLDKKLEHHDGCVNALNFSPCGTFLASGSDDLNIVLWDWAKGKEHHVIETGHRSNVFQSKFLPLSSGINIVSCARDGQVRLSQISNSGSGQPSRKIANHRGAAHKLAIAPNSSYVFLSCGEDSLVQLVDVRQEKPIKLLTCRNERNNKVGLYTIDINPTNEFEFAVAGRDQYARIYDRRKIDSNEIDPVKKFSPHFFMNRSYAHRPNITCLVYSYDGSELLLSYNDDDIYLFDSSHSDGAEYIKRYTGHQNNATVKGVNFFGLKSEYVVSGSDCGHIFFWHKESEEIVQCVVGDKTGAVNVLEPHPSICMLATSGIDSDVKLWTPTSNKRNDLASLDSVNIYFI</sequence>
<dbReference type="Pfam" id="PF00400">
    <property type="entry name" value="WD40"/>
    <property type="match status" value="2"/>
</dbReference>
<organism evidence="4 5">
    <name type="scientific">Trichoplax adhaerens</name>
    <name type="common">Trichoplax reptans</name>
    <dbReference type="NCBI Taxonomy" id="10228"/>
    <lineage>
        <taxon>Eukaryota</taxon>
        <taxon>Metazoa</taxon>
        <taxon>Placozoa</taxon>
        <taxon>Uniplacotomia</taxon>
        <taxon>Trichoplacea</taxon>
        <taxon>Trichoplacidae</taxon>
        <taxon>Trichoplax</taxon>
    </lineage>
</organism>
<dbReference type="InterPro" id="IPR036322">
    <property type="entry name" value="WD40_repeat_dom_sf"/>
</dbReference>
<dbReference type="CTD" id="6753450"/>
<dbReference type="PANTHER" id="PTHR15574:SF21">
    <property type="entry name" value="DDB1- AND CUL4-ASSOCIATED FACTOR 8"/>
    <property type="match status" value="1"/>
</dbReference>
<accession>B3RTV5</accession>
<dbReference type="PROSITE" id="PS50294">
    <property type="entry name" value="WD_REPEATS_REGION"/>
    <property type="match status" value="1"/>
</dbReference>
<dbReference type="eggNOG" id="KOG1334">
    <property type="taxonomic scope" value="Eukaryota"/>
</dbReference>
<name>B3RTV5_TRIAD</name>
<keyword evidence="5" id="KW-1185">Reference proteome</keyword>
<evidence type="ECO:0000256" key="2">
    <source>
        <dbReference type="ARBA" id="ARBA00022737"/>
    </source>
</evidence>
<evidence type="ECO:0000313" key="4">
    <source>
        <dbReference type="EMBL" id="EDV25690.1"/>
    </source>
</evidence>
<dbReference type="KEGG" id="tad:TRIADDRAFT_23787"/>
<protein>
    <submittedName>
        <fullName evidence="4">Uncharacterized protein</fullName>
    </submittedName>
</protein>
<evidence type="ECO:0000313" key="5">
    <source>
        <dbReference type="Proteomes" id="UP000009022"/>
    </source>
</evidence>
<dbReference type="GeneID" id="6753450"/>
<dbReference type="Proteomes" id="UP000009022">
    <property type="component" value="Unassembled WGS sequence"/>
</dbReference>
<gene>
    <name evidence="4" type="ORF">TRIADDRAFT_23787</name>
</gene>
<evidence type="ECO:0000256" key="3">
    <source>
        <dbReference type="PROSITE-ProRule" id="PRU00221"/>
    </source>
</evidence>
<dbReference type="GO" id="GO:0005737">
    <property type="term" value="C:cytoplasm"/>
    <property type="evidence" value="ECO:0000318"/>
    <property type="project" value="GO_Central"/>
</dbReference>
<dbReference type="InterPro" id="IPR001680">
    <property type="entry name" value="WD40_rpt"/>
</dbReference>
<dbReference type="AlphaFoldDB" id="B3RTV5"/>
<feature type="repeat" description="WD" evidence="3">
    <location>
        <begin position="46"/>
        <end position="87"/>
    </location>
</feature>
<dbReference type="EMBL" id="DS985244">
    <property type="protein sequence ID" value="EDV25690.1"/>
    <property type="molecule type" value="Genomic_DNA"/>
</dbReference>
<keyword evidence="2" id="KW-0677">Repeat</keyword>
<dbReference type="GO" id="GO:0080008">
    <property type="term" value="C:Cul4-RING E3 ubiquitin ligase complex"/>
    <property type="evidence" value="ECO:0000318"/>
    <property type="project" value="GO_Central"/>
</dbReference>
<dbReference type="PANTHER" id="PTHR15574">
    <property type="entry name" value="WD REPEAT DOMAIN-CONTAINING FAMILY"/>
    <property type="match status" value="1"/>
</dbReference>
<dbReference type="Gene3D" id="2.130.10.10">
    <property type="entry name" value="YVTN repeat-like/Quinoprotein amine dehydrogenase"/>
    <property type="match status" value="1"/>
</dbReference>
<dbReference type="InterPro" id="IPR045151">
    <property type="entry name" value="DCAF8"/>
</dbReference>
<dbReference type="PhylomeDB" id="B3RTV5"/>
<dbReference type="InParanoid" id="B3RTV5"/>
<proteinExistence type="predicted"/>
<dbReference type="SMART" id="SM00320">
    <property type="entry name" value="WD40"/>
    <property type="match status" value="7"/>
</dbReference>
<dbReference type="InterPro" id="IPR015943">
    <property type="entry name" value="WD40/YVTN_repeat-like_dom_sf"/>
</dbReference>
<dbReference type="STRING" id="10228.B3RTV5"/>
<dbReference type="OrthoDB" id="4869960at2759"/>
<dbReference type="SUPFAM" id="SSF50978">
    <property type="entry name" value="WD40 repeat-like"/>
    <property type="match status" value="1"/>
</dbReference>
<dbReference type="FunCoup" id="B3RTV5">
    <property type="interactions" value="2051"/>
</dbReference>
<dbReference type="HOGENOM" id="CLU_012381_5_0_1"/>
<dbReference type="OMA" id="GHCNNIF"/>